<evidence type="ECO:0000313" key="1">
    <source>
        <dbReference type="EMBL" id="RZS99163.1"/>
    </source>
</evidence>
<name>A0A4Q7PF99_9FLAO</name>
<dbReference type="OrthoDB" id="764324at2"/>
<keyword evidence="2" id="KW-1185">Reference proteome</keyword>
<reference evidence="1 2" key="1">
    <citation type="submission" date="2019-02" db="EMBL/GenBank/DDBJ databases">
        <title>Genomic Encyclopedia of Type Strains, Phase IV (KMG-IV): sequencing the most valuable type-strain genomes for metagenomic binning, comparative biology and taxonomic classification.</title>
        <authorList>
            <person name="Goeker M."/>
        </authorList>
    </citation>
    <scope>NUCLEOTIDE SEQUENCE [LARGE SCALE GENOMIC DNA]</scope>
    <source>
        <strain evidence="1 2">DSM 17196</strain>
    </source>
</reference>
<dbReference type="AlphaFoldDB" id="A0A4Q7PF99"/>
<dbReference type="RefSeq" id="WP_130285019.1">
    <property type="nucleotide sequence ID" value="NZ_SGXE01000001.1"/>
</dbReference>
<proteinExistence type="predicted"/>
<dbReference type="Proteomes" id="UP000292262">
    <property type="component" value="Unassembled WGS sequence"/>
</dbReference>
<evidence type="ECO:0000313" key="2">
    <source>
        <dbReference type="Proteomes" id="UP000292262"/>
    </source>
</evidence>
<comment type="caution">
    <text evidence="1">The sequence shown here is derived from an EMBL/GenBank/DDBJ whole genome shotgun (WGS) entry which is preliminary data.</text>
</comment>
<gene>
    <name evidence="1" type="ORF">EV197_0372</name>
</gene>
<organism evidence="1 2">
    <name type="scientific">Aquimarina brevivitae</name>
    <dbReference type="NCBI Taxonomy" id="323412"/>
    <lineage>
        <taxon>Bacteria</taxon>
        <taxon>Pseudomonadati</taxon>
        <taxon>Bacteroidota</taxon>
        <taxon>Flavobacteriia</taxon>
        <taxon>Flavobacteriales</taxon>
        <taxon>Flavobacteriaceae</taxon>
        <taxon>Aquimarina</taxon>
    </lineage>
</organism>
<accession>A0A4Q7PF99</accession>
<dbReference type="Pfam" id="PF18143">
    <property type="entry name" value="HAD_SAK_2"/>
    <property type="match status" value="1"/>
</dbReference>
<sequence length="153" mass="17797">MNKTTLILDLDGVLITNPIWKPDEIDSDGYSKFNSDCVENLNTLLAMASFEMWLSSTRRTVKSLDDFNRIFKHRNIKQEINGFLPKYPELNSRKEEIVQFLDQFKISDFLIIDDDKSLNGLELLIKEKLVLTEFMKGFNRDKLEEAKTTLASK</sequence>
<protein>
    <submittedName>
        <fullName evidence="1">Uncharacterized protein</fullName>
    </submittedName>
</protein>
<dbReference type="EMBL" id="SGXE01000001">
    <property type="protein sequence ID" value="RZS99163.1"/>
    <property type="molecule type" value="Genomic_DNA"/>
</dbReference>